<feature type="chain" id="PRO_5041963326" evidence="2">
    <location>
        <begin position="22"/>
        <end position="200"/>
    </location>
</feature>
<protein>
    <submittedName>
        <fullName evidence="3">Uncharacterized protein</fullName>
    </submittedName>
</protein>
<evidence type="ECO:0000256" key="1">
    <source>
        <dbReference type="SAM" id="MobiDB-lite"/>
    </source>
</evidence>
<feature type="region of interest" description="Disordered" evidence="1">
    <location>
        <begin position="132"/>
        <end position="200"/>
    </location>
</feature>
<evidence type="ECO:0000313" key="3">
    <source>
        <dbReference type="EMBL" id="KAF9894972.1"/>
    </source>
</evidence>
<keyword evidence="4" id="KW-1185">Reference proteome</keyword>
<accession>A0AAD4GZD8</accession>
<sequence>MLSRPVSALAVVSAAISSVMAADVVTLGLLPFGGYTGVGQVIGTSGSLTSYLIKDVPATIVAGPSIFYETHVYPNGDYMSQGCKMRGPSSMDCSAYMSDKGSGSTSVSVVPSANLVGAGNFVVTITATATTGGTVTESESESDAPASITAHPTGTGTGAAAATSQTGSESSSEAATPSTSGAEPASSTDSGASHTLVGVI</sequence>
<gene>
    <name evidence="3" type="ORF">FE257_004596</name>
</gene>
<dbReference type="AlphaFoldDB" id="A0AAD4GZD8"/>
<keyword evidence="2" id="KW-0732">Signal</keyword>
<dbReference type="Proteomes" id="UP001194746">
    <property type="component" value="Unassembled WGS sequence"/>
</dbReference>
<comment type="caution">
    <text evidence="3">The sequence shown here is derived from an EMBL/GenBank/DDBJ whole genome shotgun (WGS) entry which is preliminary data.</text>
</comment>
<name>A0AAD4GZD8_ASPNN</name>
<evidence type="ECO:0000313" key="4">
    <source>
        <dbReference type="Proteomes" id="UP001194746"/>
    </source>
</evidence>
<reference evidence="3" key="2">
    <citation type="submission" date="2020-02" db="EMBL/GenBank/DDBJ databases">
        <authorList>
            <person name="Gilchrist C.L.M."/>
            <person name="Chooi Y.-H."/>
        </authorList>
    </citation>
    <scope>NUCLEOTIDE SEQUENCE</scope>
    <source>
        <strain evidence="3">MST-FP2251</strain>
    </source>
</reference>
<feature type="compositionally biased region" description="Low complexity" evidence="1">
    <location>
        <begin position="158"/>
        <end position="183"/>
    </location>
</feature>
<evidence type="ECO:0000256" key="2">
    <source>
        <dbReference type="SAM" id="SignalP"/>
    </source>
</evidence>
<proteinExistence type="predicted"/>
<feature type="signal peptide" evidence="2">
    <location>
        <begin position="1"/>
        <end position="21"/>
    </location>
</feature>
<organism evidence="3 4">
    <name type="scientific">Aspergillus nanangensis</name>
    <dbReference type="NCBI Taxonomy" id="2582783"/>
    <lineage>
        <taxon>Eukaryota</taxon>
        <taxon>Fungi</taxon>
        <taxon>Dikarya</taxon>
        <taxon>Ascomycota</taxon>
        <taxon>Pezizomycotina</taxon>
        <taxon>Eurotiomycetes</taxon>
        <taxon>Eurotiomycetidae</taxon>
        <taxon>Eurotiales</taxon>
        <taxon>Aspergillaceae</taxon>
        <taxon>Aspergillus</taxon>
        <taxon>Aspergillus subgen. Circumdati</taxon>
    </lineage>
</organism>
<dbReference type="EMBL" id="VCAU01000002">
    <property type="protein sequence ID" value="KAF9894972.1"/>
    <property type="molecule type" value="Genomic_DNA"/>
</dbReference>
<reference evidence="3" key="1">
    <citation type="journal article" date="2019" name="Beilstein J. Org. Chem.">
        <title>Nanangenines: drimane sesquiterpenoids as the dominant metabolite cohort of a novel Australian fungus, Aspergillus nanangensis.</title>
        <authorList>
            <person name="Lacey H.J."/>
            <person name="Gilchrist C.L.M."/>
            <person name="Crombie A."/>
            <person name="Kalaitzis J.A."/>
            <person name="Vuong D."/>
            <person name="Rutledge P.J."/>
            <person name="Turner P."/>
            <person name="Pitt J.I."/>
            <person name="Lacey E."/>
            <person name="Chooi Y.H."/>
            <person name="Piggott A.M."/>
        </authorList>
    </citation>
    <scope>NUCLEOTIDE SEQUENCE</scope>
    <source>
        <strain evidence="3">MST-FP2251</strain>
    </source>
</reference>